<dbReference type="SUPFAM" id="SSF52540">
    <property type="entry name" value="P-loop containing nucleoside triphosphate hydrolases"/>
    <property type="match status" value="1"/>
</dbReference>
<dbReference type="InParanoid" id="E4XJW5"/>
<organism evidence="1">
    <name type="scientific">Oikopleura dioica</name>
    <name type="common">Tunicate</name>
    <dbReference type="NCBI Taxonomy" id="34765"/>
    <lineage>
        <taxon>Eukaryota</taxon>
        <taxon>Metazoa</taxon>
        <taxon>Chordata</taxon>
        <taxon>Tunicata</taxon>
        <taxon>Appendicularia</taxon>
        <taxon>Copelata</taxon>
        <taxon>Oikopleuridae</taxon>
        <taxon>Oikopleura</taxon>
    </lineage>
</organism>
<dbReference type="Pfam" id="PF13469">
    <property type="entry name" value="Sulfotransfer_3"/>
    <property type="match status" value="1"/>
</dbReference>
<dbReference type="GO" id="GO:0006044">
    <property type="term" value="P:N-acetylglucosamine metabolic process"/>
    <property type="evidence" value="ECO:0007669"/>
    <property type="project" value="TreeGrafter"/>
</dbReference>
<evidence type="ECO:0000313" key="1">
    <source>
        <dbReference type="EMBL" id="CBY24751.1"/>
    </source>
</evidence>
<dbReference type="GO" id="GO:0001517">
    <property type="term" value="F:N-acetylglucosamine 6-O-sulfotransferase activity"/>
    <property type="evidence" value="ECO:0007669"/>
    <property type="project" value="TreeGrafter"/>
</dbReference>
<dbReference type="GO" id="GO:0006790">
    <property type="term" value="P:sulfur compound metabolic process"/>
    <property type="evidence" value="ECO:0007669"/>
    <property type="project" value="TreeGrafter"/>
</dbReference>
<dbReference type="PANTHER" id="PTHR10704">
    <property type="entry name" value="CARBOHYDRATE SULFOTRANSFERASE"/>
    <property type="match status" value="1"/>
</dbReference>
<gene>
    <name evidence="1" type="ORF">GSOID_T00012921001</name>
</gene>
<dbReference type="PANTHER" id="PTHR10704:SF44">
    <property type="entry name" value="LD35051P-RELATED"/>
    <property type="match status" value="1"/>
</dbReference>
<dbReference type="AlphaFoldDB" id="E4XJW5"/>
<dbReference type="InterPro" id="IPR027417">
    <property type="entry name" value="P-loop_NTPase"/>
</dbReference>
<dbReference type="OrthoDB" id="6138663at2759"/>
<accession>E4XJW5</accession>
<dbReference type="InterPro" id="IPR051135">
    <property type="entry name" value="Gal/GlcNAc/GalNAc_ST"/>
</dbReference>
<reference evidence="1" key="1">
    <citation type="journal article" date="2010" name="Science">
        <title>Plasticity of animal genome architecture unmasked by rapid evolution of a pelagic tunicate.</title>
        <authorList>
            <person name="Denoeud F."/>
            <person name="Henriet S."/>
            <person name="Mungpakdee S."/>
            <person name="Aury J.M."/>
            <person name="Da Silva C."/>
            <person name="Brinkmann H."/>
            <person name="Mikhaleva J."/>
            <person name="Olsen L.C."/>
            <person name="Jubin C."/>
            <person name="Canestro C."/>
            <person name="Bouquet J.M."/>
            <person name="Danks G."/>
            <person name="Poulain J."/>
            <person name="Campsteijn C."/>
            <person name="Adamski M."/>
            <person name="Cross I."/>
            <person name="Yadetie F."/>
            <person name="Muffato M."/>
            <person name="Louis A."/>
            <person name="Butcher S."/>
            <person name="Tsagkogeorga G."/>
            <person name="Konrad A."/>
            <person name="Singh S."/>
            <person name="Jensen M.F."/>
            <person name="Cong E.H."/>
            <person name="Eikeseth-Otteraa H."/>
            <person name="Noel B."/>
            <person name="Anthouard V."/>
            <person name="Porcel B.M."/>
            <person name="Kachouri-Lafond R."/>
            <person name="Nishino A."/>
            <person name="Ugolini M."/>
            <person name="Chourrout P."/>
            <person name="Nishida H."/>
            <person name="Aasland R."/>
            <person name="Huzurbazar S."/>
            <person name="Westhof E."/>
            <person name="Delsuc F."/>
            <person name="Lehrach H."/>
            <person name="Reinhardt R."/>
            <person name="Weissenbach J."/>
            <person name="Roy S.W."/>
            <person name="Artiguenave F."/>
            <person name="Postlethwait J.H."/>
            <person name="Manak J.R."/>
            <person name="Thompson E.M."/>
            <person name="Jaillon O."/>
            <person name="Du Pasquier L."/>
            <person name="Boudinot P."/>
            <person name="Liberles D.A."/>
            <person name="Volff J.N."/>
            <person name="Philippe H."/>
            <person name="Lenhard B."/>
            <person name="Roest Crollius H."/>
            <person name="Wincker P."/>
            <person name="Chourrout D."/>
        </authorList>
    </citation>
    <scope>NUCLEOTIDE SEQUENCE [LARGE SCALE GENOMIC DNA]</scope>
</reference>
<protein>
    <recommendedName>
        <fullName evidence="3">Sulfotransferase</fullName>
    </recommendedName>
</protein>
<name>E4XJW5_OIKDI</name>
<dbReference type="Gene3D" id="3.40.50.300">
    <property type="entry name" value="P-loop containing nucleotide triphosphate hydrolases"/>
    <property type="match status" value="1"/>
</dbReference>
<evidence type="ECO:0000313" key="2">
    <source>
        <dbReference type="Proteomes" id="UP000001307"/>
    </source>
</evidence>
<dbReference type="EMBL" id="FN653062">
    <property type="protein sequence ID" value="CBY24751.1"/>
    <property type="molecule type" value="Genomic_DNA"/>
</dbReference>
<sequence>MHNEENENYKKSIYISAAFRSGSSMLGTLFDKNPNLIYYFEPLSGFNVPNGEVSNKSQEMEIDLLGKAYNCEIPRKSQQVLHEIKTLNNCEENRKSSRCGSQHFLKESVAQWYGSSRFCVKPFCEKEKLISRKNRQHDCKKFCKDPFSPEENPNFVKNENDFTKTCQRSVGVAIKELRIDSLSRFERLIAQPEKFGDFKFIHLVRDPRPMLASRISLAENYLKMNWGNMWSMTGEQAMERQCDKDVRIYRELQDNPEIRKRTMIIRYEDMSSDPWKKAEEIYDFLEIEFDQMTKEQFKIATGIHRRRRRKAEMQKNRLPDIFGVTKTKSATELLEGWRNKAKNSEITTKYLLLERSCREMMKLYGYNRVMQFHQGQVRFDFGNSVALNWTLDL</sequence>
<keyword evidence="2" id="KW-1185">Reference proteome</keyword>
<evidence type="ECO:0008006" key="3">
    <source>
        <dbReference type="Google" id="ProtNLM"/>
    </source>
</evidence>
<proteinExistence type="predicted"/>
<dbReference type="Proteomes" id="UP000001307">
    <property type="component" value="Unassembled WGS sequence"/>
</dbReference>